<keyword evidence="4" id="KW-0410">Iron transport</keyword>
<keyword evidence="8 10" id="KW-0472">Membrane</keyword>
<feature type="signal peptide" evidence="12">
    <location>
        <begin position="1"/>
        <end position="23"/>
    </location>
</feature>
<sequence length="934" mass="101883">MLGRWLAPFACLLCLVFSEPMQAVEPAAPARQITLPAQALSESLLALSAVFERPVFFASALTEGLQAPALNGRQSLSEALTLLLKDLPLSFHFAPSGAVVLSAKALPSATSEALVARPKEEVLVTGSHIPRGGSQKSLPLQLIRLDRSDMEFSGAAQLSELLAQLPSTAGNQIQVHNLNQPLTAGATSFNLRNLGLGAALVLLDGKRPARAAVATTEGETFVDVGNLVPAIALERIDVVHGGVSAVYGSDAVAGVVNLQTREHFQGLELSVRHQATDTQDQSDSQLSALAGKWWREGQLRWLSALSYLDRSDLPTADREFAQQTAFSSSGYPGTFVSDGQVLADPACGVGNSFLDPETGFCQLDISGYFDLTPKEQRWQLWTRLENIPSATQQASLTLAYNRADVAVRASPSFPFARHIPEVPAHNPGNPFSKPALFYGRILGVDSAASQTDSSYEHAFISAEIERHMPLLSIRASITHSRNDVDYERRDTLLPQLEAALAGRGGSNAEQYWSPLYGSDNDPALLQSLLADWGMRGRSTLTVAEMLASTDWYSNPLGQHAVALGFQVRRESLRHSFGQAFNDGHFLTLGGGPDFGGSQRVSAMFAEWHQRFSPALTMELALRHEDYDGRLGVLSPGLTLHWRPTAPLALRAAWSRSFAAPTLFQRVAQQSFSTAVIDPQTVNTPIFVNSVAEGSRDLDAAVADAWSTGLSLGEGSATRLDLDIWHYAIDDLIFKEPAQRIVDAALRGDPAAQARVDRDPLTGQIERVTTAFVNGASLRTWGLDAQLQRRLLLKGFELSSSARFNWVGGYSVKDQARNSQRQALGYLNSTLPGVSAMPRWRAQLHLDWSTGSQRGRLQLNHVSSYLDEGNDNKHIASNTTLDAHYRWTREGWTLGAGVLNLTDRDPPSVQSFLGYDSRTHDPRGRLWYVELNWRI</sequence>
<keyword evidence="9 10" id="KW-0998">Cell outer membrane</keyword>
<keyword evidence="15" id="KW-1185">Reference proteome</keyword>
<keyword evidence="14" id="KW-0675">Receptor</keyword>
<dbReference type="InterPro" id="IPR000531">
    <property type="entry name" value="Beta-barrel_TonB"/>
</dbReference>
<accession>A0A7W2YIA5</accession>
<organism evidence="14 15">
    <name type="scientific">Sediminihaliea albiluteola</name>
    <dbReference type="NCBI Taxonomy" id="2758564"/>
    <lineage>
        <taxon>Bacteria</taxon>
        <taxon>Pseudomonadati</taxon>
        <taxon>Pseudomonadota</taxon>
        <taxon>Gammaproteobacteria</taxon>
        <taxon>Cellvibrionales</taxon>
        <taxon>Halieaceae</taxon>
        <taxon>Sediminihaliea</taxon>
    </lineage>
</organism>
<gene>
    <name evidence="14" type="ORF">H2508_01750</name>
</gene>
<evidence type="ECO:0000313" key="14">
    <source>
        <dbReference type="EMBL" id="MBA6411832.1"/>
    </source>
</evidence>
<evidence type="ECO:0000256" key="6">
    <source>
        <dbReference type="ARBA" id="ARBA00023004"/>
    </source>
</evidence>
<evidence type="ECO:0000256" key="10">
    <source>
        <dbReference type="PROSITE-ProRule" id="PRU01360"/>
    </source>
</evidence>
<dbReference type="Gene3D" id="3.55.50.30">
    <property type="match status" value="1"/>
</dbReference>
<reference evidence="14 15" key="1">
    <citation type="submission" date="2020-07" db="EMBL/GenBank/DDBJ databases">
        <title>Halieaceae bacterium, F7430, whole genome shotgun sequencing project.</title>
        <authorList>
            <person name="Jiang S."/>
            <person name="Liu Z.W."/>
            <person name="Du Z.J."/>
        </authorList>
    </citation>
    <scope>NUCLEOTIDE SEQUENCE [LARGE SCALE GENOMIC DNA]</scope>
    <source>
        <strain evidence="14 15">F7430</strain>
    </source>
</reference>
<dbReference type="InterPro" id="IPR039426">
    <property type="entry name" value="TonB-dep_rcpt-like"/>
</dbReference>
<evidence type="ECO:0000256" key="11">
    <source>
        <dbReference type="RuleBase" id="RU003357"/>
    </source>
</evidence>
<keyword evidence="5 10" id="KW-0812">Transmembrane</keyword>
<evidence type="ECO:0000313" key="15">
    <source>
        <dbReference type="Proteomes" id="UP000539350"/>
    </source>
</evidence>
<evidence type="ECO:0000256" key="12">
    <source>
        <dbReference type="SAM" id="SignalP"/>
    </source>
</evidence>
<dbReference type="InterPro" id="IPR012910">
    <property type="entry name" value="Plug_dom"/>
</dbReference>
<keyword evidence="4" id="KW-0406">Ion transport</keyword>
<dbReference type="GO" id="GO:0009279">
    <property type="term" value="C:cell outer membrane"/>
    <property type="evidence" value="ECO:0007669"/>
    <property type="project" value="UniProtKB-SubCell"/>
</dbReference>
<dbReference type="PANTHER" id="PTHR47234:SF2">
    <property type="entry name" value="TONB-DEPENDENT RECEPTOR"/>
    <property type="match status" value="1"/>
</dbReference>
<dbReference type="GO" id="GO:0006826">
    <property type="term" value="P:iron ion transport"/>
    <property type="evidence" value="ECO:0007669"/>
    <property type="project" value="UniProtKB-KW"/>
</dbReference>
<dbReference type="Pfam" id="PF00593">
    <property type="entry name" value="TonB_dep_Rec_b-barrel"/>
    <property type="match status" value="1"/>
</dbReference>
<comment type="similarity">
    <text evidence="10 11">Belongs to the TonB-dependent receptor family.</text>
</comment>
<protein>
    <submittedName>
        <fullName evidence="14">TonB-dependent receptor</fullName>
    </submittedName>
</protein>
<dbReference type="PANTHER" id="PTHR47234">
    <property type="match status" value="1"/>
</dbReference>
<dbReference type="RefSeq" id="WP_182168687.1">
    <property type="nucleotide sequence ID" value="NZ_JACFXU010000013.1"/>
</dbReference>
<feature type="domain" description="Secretin/TonB short N-terminal" evidence="13">
    <location>
        <begin position="53"/>
        <end position="104"/>
    </location>
</feature>
<keyword evidence="3 10" id="KW-1134">Transmembrane beta strand</keyword>
<comment type="subcellular location">
    <subcellularLocation>
        <location evidence="1 10">Cell outer membrane</location>
        <topology evidence="1 10">Multi-pass membrane protein</topology>
    </subcellularLocation>
</comment>
<evidence type="ECO:0000256" key="2">
    <source>
        <dbReference type="ARBA" id="ARBA00022448"/>
    </source>
</evidence>
<evidence type="ECO:0000259" key="13">
    <source>
        <dbReference type="SMART" id="SM00965"/>
    </source>
</evidence>
<dbReference type="SMART" id="SM00965">
    <property type="entry name" value="STN"/>
    <property type="match status" value="1"/>
</dbReference>
<name>A0A7W2YIA5_9GAMM</name>
<evidence type="ECO:0000256" key="1">
    <source>
        <dbReference type="ARBA" id="ARBA00004571"/>
    </source>
</evidence>
<dbReference type="Gene3D" id="2.170.130.10">
    <property type="entry name" value="TonB-dependent receptor, plug domain"/>
    <property type="match status" value="1"/>
</dbReference>
<dbReference type="InterPro" id="IPR037066">
    <property type="entry name" value="Plug_dom_sf"/>
</dbReference>
<keyword evidence="7 11" id="KW-0798">TonB box</keyword>
<evidence type="ECO:0000256" key="3">
    <source>
        <dbReference type="ARBA" id="ARBA00022452"/>
    </source>
</evidence>
<dbReference type="InterPro" id="IPR011662">
    <property type="entry name" value="Secretin/TonB_short_N"/>
</dbReference>
<dbReference type="PROSITE" id="PS52016">
    <property type="entry name" value="TONB_DEPENDENT_REC_3"/>
    <property type="match status" value="1"/>
</dbReference>
<evidence type="ECO:0000256" key="5">
    <source>
        <dbReference type="ARBA" id="ARBA00022692"/>
    </source>
</evidence>
<evidence type="ECO:0000256" key="4">
    <source>
        <dbReference type="ARBA" id="ARBA00022496"/>
    </source>
</evidence>
<feature type="chain" id="PRO_5031079620" evidence="12">
    <location>
        <begin position="24"/>
        <end position="934"/>
    </location>
</feature>
<proteinExistence type="inferred from homology"/>
<dbReference type="Gene3D" id="2.40.170.20">
    <property type="entry name" value="TonB-dependent receptor, beta-barrel domain"/>
    <property type="match status" value="1"/>
</dbReference>
<evidence type="ECO:0000256" key="7">
    <source>
        <dbReference type="ARBA" id="ARBA00023077"/>
    </source>
</evidence>
<dbReference type="AlphaFoldDB" id="A0A7W2YIA5"/>
<keyword evidence="12" id="KW-0732">Signal</keyword>
<comment type="caution">
    <text evidence="14">The sequence shown here is derived from an EMBL/GenBank/DDBJ whole genome shotgun (WGS) entry which is preliminary data.</text>
</comment>
<dbReference type="SUPFAM" id="SSF56935">
    <property type="entry name" value="Porins"/>
    <property type="match status" value="1"/>
</dbReference>
<keyword evidence="2 10" id="KW-0813">Transport</keyword>
<evidence type="ECO:0000256" key="8">
    <source>
        <dbReference type="ARBA" id="ARBA00023136"/>
    </source>
</evidence>
<dbReference type="EMBL" id="JACFXU010000013">
    <property type="protein sequence ID" value="MBA6411832.1"/>
    <property type="molecule type" value="Genomic_DNA"/>
</dbReference>
<dbReference type="Pfam" id="PF07715">
    <property type="entry name" value="Plug"/>
    <property type="match status" value="1"/>
</dbReference>
<keyword evidence="6" id="KW-0408">Iron</keyword>
<evidence type="ECO:0000256" key="9">
    <source>
        <dbReference type="ARBA" id="ARBA00023237"/>
    </source>
</evidence>
<dbReference type="InterPro" id="IPR036942">
    <property type="entry name" value="Beta-barrel_TonB_sf"/>
</dbReference>
<dbReference type="Proteomes" id="UP000539350">
    <property type="component" value="Unassembled WGS sequence"/>
</dbReference>